<dbReference type="Pfam" id="PF09493">
    <property type="entry name" value="DUF2389"/>
    <property type="match status" value="1"/>
</dbReference>
<dbReference type="InterPro" id="IPR012663">
    <property type="entry name" value="CHP02450_Tryp"/>
</dbReference>
<name>A0ABV0KKD3_9CYAN</name>
<gene>
    <name evidence="1" type="ORF">NDI38_09910</name>
</gene>
<keyword evidence="2" id="KW-1185">Reference proteome</keyword>
<evidence type="ECO:0000313" key="2">
    <source>
        <dbReference type="Proteomes" id="UP001476950"/>
    </source>
</evidence>
<dbReference type="RefSeq" id="WP_190447479.1">
    <property type="nucleotide sequence ID" value="NZ_JAMPLM010000006.1"/>
</dbReference>
<evidence type="ECO:0000313" key="1">
    <source>
        <dbReference type="EMBL" id="MEP1058754.1"/>
    </source>
</evidence>
<dbReference type="Proteomes" id="UP001476950">
    <property type="component" value="Unassembled WGS sequence"/>
</dbReference>
<proteinExistence type="predicted"/>
<protein>
    <submittedName>
        <fullName evidence="1">TIGR02450 family Trp-rich protein</fullName>
    </submittedName>
</protein>
<comment type="caution">
    <text evidence="1">The sequence shown here is derived from an EMBL/GenBank/DDBJ whole genome shotgun (WGS) entry which is preliminary data.</text>
</comment>
<dbReference type="NCBIfam" id="TIGR02450">
    <property type="entry name" value="TIGR02450 family Trp-rich protein"/>
    <property type="match status" value="1"/>
</dbReference>
<organism evidence="1 2">
    <name type="scientific">Stenomitos frigidus AS-A4</name>
    <dbReference type="NCBI Taxonomy" id="2933935"/>
    <lineage>
        <taxon>Bacteria</taxon>
        <taxon>Bacillati</taxon>
        <taxon>Cyanobacteriota</taxon>
        <taxon>Cyanophyceae</taxon>
        <taxon>Leptolyngbyales</taxon>
        <taxon>Leptolyngbyaceae</taxon>
        <taxon>Stenomitos</taxon>
    </lineage>
</organism>
<sequence>MPRKQKFPHLLQSKWTAHQAVDGWRHFQVANRKNQGQWVFAEMVAACDPTVRFWVNARLLKDQALWQAGWQSLQEQESWDQALQAAKQSNA</sequence>
<reference evidence="1 2" key="1">
    <citation type="submission" date="2022-04" db="EMBL/GenBank/DDBJ databases">
        <title>Positive selection, recombination, and allopatry shape intraspecific diversity of widespread and dominant cyanobacteria.</title>
        <authorList>
            <person name="Wei J."/>
            <person name="Shu W."/>
            <person name="Hu C."/>
        </authorList>
    </citation>
    <scope>NUCLEOTIDE SEQUENCE [LARGE SCALE GENOMIC DNA]</scope>
    <source>
        <strain evidence="1 2">AS-A4</strain>
    </source>
</reference>
<dbReference type="EMBL" id="JAMPLM010000006">
    <property type="protein sequence ID" value="MEP1058754.1"/>
    <property type="molecule type" value="Genomic_DNA"/>
</dbReference>
<accession>A0ABV0KKD3</accession>